<dbReference type="KEGG" id="bgy:BGLY_1983"/>
<dbReference type="OrthoDB" id="2456072at2"/>
<gene>
    <name evidence="2" type="ORF">AB447_222270</name>
    <name evidence="4" type="ORF">EQZ20_10160</name>
    <name evidence="3" type="ORF">P8828_00910</name>
</gene>
<dbReference type="Gene3D" id="1.10.260.40">
    <property type="entry name" value="lambda repressor-like DNA-binding domains"/>
    <property type="match status" value="1"/>
</dbReference>
<accession>A0A0J6E6N0</accession>
<evidence type="ECO:0000313" key="2">
    <source>
        <dbReference type="EMBL" id="KRT92708.1"/>
    </source>
</evidence>
<reference evidence="3 7" key="4">
    <citation type="submission" date="2023-03" db="EMBL/GenBank/DDBJ databases">
        <title>Agriculturally important microbes genome sequencing.</title>
        <authorList>
            <person name="Dunlap C."/>
        </authorList>
    </citation>
    <scope>NUCLEOTIDE SEQUENCE [LARGE SCALE GENOMIC DNA]</scope>
    <source>
        <strain evidence="3 7">CBP-3203</strain>
    </source>
</reference>
<accession>A0A0J6E6H8</accession>
<dbReference type="GeneID" id="82853046"/>
<dbReference type="Pfam" id="PF13443">
    <property type="entry name" value="HTH_26"/>
    <property type="match status" value="1"/>
</dbReference>
<dbReference type="GO" id="GO:0003677">
    <property type="term" value="F:DNA binding"/>
    <property type="evidence" value="ECO:0007669"/>
    <property type="project" value="InterPro"/>
</dbReference>
<evidence type="ECO:0000313" key="6">
    <source>
        <dbReference type="Proteomes" id="UP000288675"/>
    </source>
</evidence>
<dbReference type="InterPro" id="IPR001387">
    <property type="entry name" value="Cro/C1-type_HTH"/>
</dbReference>
<feature type="domain" description="HTH cro/C1-type" evidence="1">
    <location>
        <begin position="5"/>
        <end position="67"/>
    </location>
</feature>
<dbReference type="PATRIC" id="fig|1664069.3.peg.1138"/>
<dbReference type="EMBL" id="CP035232">
    <property type="protein sequence ID" value="QAT65250.1"/>
    <property type="molecule type" value="Genomic_DNA"/>
</dbReference>
<proteinExistence type="predicted"/>
<dbReference type="STRING" id="1664069.BGLY_1983"/>
<dbReference type="EMBL" id="LECW02000030">
    <property type="protein sequence ID" value="KRT92708.1"/>
    <property type="molecule type" value="Genomic_DNA"/>
</dbReference>
<keyword evidence="7" id="KW-1185">Reference proteome</keyword>
<reference evidence="2" key="2">
    <citation type="submission" date="2015-10" db="EMBL/GenBank/DDBJ databases">
        <authorList>
            <person name="Dunlap C."/>
        </authorList>
    </citation>
    <scope>NUCLEOTIDE SEQUENCE</scope>
    <source>
        <strain evidence="2">GO-13</strain>
    </source>
</reference>
<dbReference type="EMBL" id="JARRTL010000004">
    <property type="protein sequence ID" value="MEC0483420.1"/>
    <property type="molecule type" value="Genomic_DNA"/>
</dbReference>
<organism evidence="2 5">
    <name type="scientific">Bacillus glycinifermentans</name>
    <dbReference type="NCBI Taxonomy" id="1664069"/>
    <lineage>
        <taxon>Bacteria</taxon>
        <taxon>Bacillati</taxon>
        <taxon>Bacillota</taxon>
        <taxon>Bacilli</taxon>
        <taxon>Bacillales</taxon>
        <taxon>Bacillaceae</taxon>
        <taxon>Bacillus</taxon>
    </lineage>
</organism>
<evidence type="ECO:0000313" key="5">
    <source>
        <dbReference type="Proteomes" id="UP000036168"/>
    </source>
</evidence>
<evidence type="ECO:0000313" key="3">
    <source>
        <dbReference type="EMBL" id="MEC0483420.1"/>
    </source>
</evidence>
<protein>
    <submittedName>
        <fullName evidence="3">Helix-turn-helix transcriptional regulator</fullName>
    </submittedName>
    <submittedName>
        <fullName evidence="4">XRE family transcriptional regulator</fullName>
    </submittedName>
</protein>
<name>A0A0J6E6N0_9BACI</name>
<dbReference type="Proteomes" id="UP000288675">
    <property type="component" value="Chromosome"/>
</dbReference>
<dbReference type="Proteomes" id="UP000036168">
    <property type="component" value="Unassembled WGS sequence"/>
</dbReference>
<dbReference type="Proteomes" id="UP001341297">
    <property type="component" value="Unassembled WGS sequence"/>
</dbReference>
<evidence type="ECO:0000313" key="4">
    <source>
        <dbReference type="EMBL" id="QAT65250.1"/>
    </source>
</evidence>
<dbReference type="AlphaFoldDB" id="A0A0J6E6N0"/>
<dbReference type="InterPro" id="IPR010982">
    <property type="entry name" value="Lambda_DNA-bd_dom_sf"/>
</dbReference>
<evidence type="ECO:0000313" key="7">
    <source>
        <dbReference type="Proteomes" id="UP001341297"/>
    </source>
</evidence>
<evidence type="ECO:0000259" key="1">
    <source>
        <dbReference type="Pfam" id="PF13443"/>
    </source>
</evidence>
<reference evidence="4 6" key="3">
    <citation type="submission" date="2019-01" db="EMBL/GenBank/DDBJ databases">
        <title>Genome sequence of Bacillus glycinifermentans SRCM103574.</title>
        <authorList>
            <person name="Kong H.-J."/>
            <person name="Jeong S.-Y."/>
            <person name="Jeong D.-Y."/>
        </authorList>
    </citation>
    <scope>NUCLEOTIDE SEQUENCE [LARGE SCALE GENOMIC DNA]</scope>
    <source>
        <strain evidence="4 6">SRCM103574</strain>
    </source>
</reference>
<sequence>MIRSNLKAIADEAGISISRLSAEINHGKETVRKMYNDDMERYPRELLDKLCKHFNCEPGDLIKFEKDE</sequence>
<reference evidence="2 5" key="1">
    <citation type="journal article" date="2015" name="Int. J. Syst. Evol. Microbiol.">
        <title>Bacillus glycinifermentans sp. nov., isolated from fermented soybean paste.</title>
        <authorList>
            <person name="Kim S.J."/>
            <person name="Dunlap C.A."/>
            <person name="Kwon S.W."/>
            <person name="Rooney A.P."/>
        </authorList>
    </citation>
    <scope>NUCLEOTIDE SEQUENCE [LARGE SCALE GENOMIC DNA]</scope>
    <source>
        <strain evidence="2 5">GO-13</strain>
    </source>
</reference>
<dbReference type="RefSeq" id="WP_006640584.1">
    <property type="nucleotide sequence ID" value="NZ_CP023481.1"/>
</dbReference>
<dbReference type="SUPFAM" id="SSF47413">
    <property type="entry name" value="lambda repressor-like DNA-binding domains"/>
    <property type="match status" value="1"/>
</dbReference>